<name>A0ABT3DSA2_9XANT</name>
<gene>
    <name evidence="2" type="ORF">NB700_000913</name>
</gene>
<evidence type="ECO:0000256" key="1">
    <source>
        <dbReference type="SAM" id="MobiDB-lite"/>
    </source>
</evidence>
<feature type="region of interest" description="Disordered" evidence="1">
    <location>
        <begin position="215"/>
        <end position="239"/>
    </location>
</feature>
<comment type="caution">
    <text evidence="2">The sequence shown here is derived from an EMBL/GenBank/DDBJ whole genome shotgun (WGS) entry which is preliminary data.</text>
</comment>
<evidence type="ECO:0000313" key="3">
    <source>
        <dbReference type="Proteomes" id="UP001320843"/>
    </source>
</evidence>
<keyword evidence="3" id="KW-1185">Reference proteome</keyword>
<accession>A0ABT3DSA2</accession>
<sequence length="253" mass="27496">MVRSGKRLRAAGHGAEPACALWAHRHGTDRWSPPARRRHWRWRRCAGVGRSQRSGDHPACGSAGRRQRKLAPAGRWPCGVAVVAERPAHRQRCRVRSARGCVSSVCGQHRRYARRATARRQRAGAGGSRRRADRAARAALLASAAHAHVVRAHRHPGRSGGARRGTHRACGAGASAVRAAASGLVPGFPLHPDGRRCARRIGRCRAVDRPGFPHRRLRQQRTAGGARSGRAGRGGRCTQRADDRCRHAGVLCQ</sequence>
<evidence type="ECO:0000313" key="2">
    <source>
        <dbReference type="EMBL" id="MCW0398357.1"/>
    </source>
</evidence>
<dbReference type="Proteomes" id="UP001320843">
    <property type="component" value="Unassembled WGS sequence"/>
</dbReference>
<protein>
    <submittedName>
        <fullName evidence="2">Uncharacterized protein</fullName>
    </submittedName>
</protein>
<dbReference type="EMBL" id="JANFWR010000005">
    <property type="protein sequence ID" value="MCW0398357.1"/>
    <property type="molecule type" value="Genomic_DNA"/>
</dbReference>
<proteinExistence type="predicted"/>
<feature type="region of interest" description="Disordered" evidence="1">
    <location>
        <begin position="112"/>
        <end position="131"/>
    </location>
</feature>
<organism evidence="2 3">
    <name type="scientific">Xanthomonas sacchari</name>
    <dbReference type="NCBI Taxonomy" id="56458"/>
    <lineage>
        <taxon>Bacteria</taxon>
        <taxon>Pseudomonadati</taxon>
        <taxon>Pseudomonadota</taxon>
        <taxon>Gammaproteobacteria</taxon>
        <taxon>Lysobacterales</taxon>
        <taxon>Lysobacteraceae</taxon>
        <taxon>Xanthomonas</taxon>
    </lineage>
</organism>
<reference evidence="2 3" key="1">
    <citation type="submission" date="2022-06" db="EMBL/GenBank/DDBJ databases">
        <title>Dynamics of rice microbiomes reveals core vertical transmitted seed endophytes.</title>
        <authorList>
            <person name="Liao K."/>
            <person name="Zhang X."/>
        </authorList>
    </citation>
    <scope>NUCLEOTIDE SEQUENCE [LARGE SCALE GENOMIC DNA]</scope>
    <source>
        <strain evidence="2 3">YT10-10-1</strain>
    </source>
</reference>
<feature type="compositionally biased region" description="Low complexity" evidence="1">
    <location>
        <begin position="220"/>
        <end position="229"/>
    </location>
</feature>